<keyword evidence="4" id="KW-0677">Repeat</keyword>
<dbReference type="Pfam" id="PF07648">
    <property type="entry name" value="Kazal_2"/>
    <property type="match status" value="3"/>
</dbReference>
<dbReference type="SUPFAM" id="SSF100895">
    <property type="entry name" value="Kazal-type serine protease inhibitors"/>
    <property type="match status" value="10"/>
</dbReference>
<feature type="domain" description="Kazal-like" evidence="8">
    <location>
        <begin position="562"/>
        <end position="598"/>
    </location>
</feature>
<dbReference type="GO" id="GO:0004867">
    <property type="term" value="F:serine-type endopeptidase inhibitor activity"/>
    <property type="evidence" value="ECO:0007669"/>
    <property type="project" value="UniProtKB-KW"/>
</dbReference>
<evidence type="ECO:0000259" key="8">
    <source>
        <dbReference type="PROSITE" id="PS51465"/>
    </source>
</evidence>
<feature type="domain" description="Kazal-like" evidence="8">
    <location>
        <begin position="312"/>
        <end position="361"/>
    </location>
</feature>
<dbReference type="VEuPathDB" id="VectorBase:RPRC002684"/>
<evidence type="ECO:0000256" key="3">
    <source>
        <dbReference type="ARBA" id="ARBA00022690"/>
    </source>
</evidence>
<comment type="subcellular location">
    <subcellularLocation>
        <location evidence="1">Secreted</location>
    </subcellularLocation>
</comment>
<evidence type="ECO:0000256" key="7">
    <source>
        <dbReference type="SAM" id="SignalP"/>
    </source>
</evidence>
<dbReference type="PROSITE" id="PS51465">
    <property type="entry name" value="KAZAL_2"/>
    <property type="match status" value="10"/>
</dbReference>
<dbReference type="GO" id="GO:0005576">
    <property type="term" value="C:extracellular region"/>
    <property type="evidence" value="ECO:0007669"/>
    <property type="project" value="UniProtKB-SubCell"/>
</dbReference>
<proteinExistence type="evidence at transcript level"/>
<accession>R4FNV8</accession>
<dbReference type="VEuPathDB" id="VectorBase:RPRC008228"/>
<dbReference type="SMART" id="SM00280">
    <property type="entry name" value="KAZAL"/>
    <property type="match status" value="10"/>
</dbReference>
<keyword evidence="3" id="KW-0646">Protease inhibitor</keyword>
<dbReference type="AlphaFoldDB" id="R4FNV8"/>
<keyword evidence="7" id="KW-0732">Signal</keyword>
<keyword evidence="2" id="KW-0964">Secreted</keyword>
<feature type="domain" description="Kazal-like" evidence="8">
    <location>
        <begin position="199"/>
        <end position="249"/>
    </location>
</feature>
<dbReference type="PROSITE" id="PS00282">
    <property type="entry name" value="KAZAL_1"/>
    <property type="match status" value="6"/>
</dbReference>
<organism evidence="9">
    <name type="scientific">Rhodnius prolixus</name>
    <name type="common">Triatomid bug</name>
    <dbReference type="NCBI Taxonomy" id="13249"/>
    <lineage>
        <taxon>Eukaryota</taxon>
        <taxon>Metazoa</taxon>
        <taxon>Ecdysozoa</taxon>
        <taxon>Arthropoda</taxon>
        <taxon>Hexapoda</taxon>
        <taxon>Insecta</taxon>
        <taxon>Pterygota</taxon>
        <taxon>Neoptera</taxon>
        <taxon>Paraneoptera</taxon>
        <taxon>Hemiptera</taxon>
        <taxon>Heteroptera</taxon>
        <taxon>Panheteroptera</taxon>
        <taxon>Cimicomorpha</taxon>
        <taxon>Reduviidae</taxon>
        <taxon>Triatominae</taxon>
        <taxon>Rhodnius</taxon>
    </lineage>
</organism>
<dbReference type="CDD" id="cd00104">
    <property type="entry name" value="KAZAL_FS"/>
    <property type="match status" value="10"/>
</dbReference>
<dbReference type="Gene3D" id="3.30.60.30">
    <property type="match status" value="10"/>
</dbReference>
<evidence type="ECO:0000256" key="5">
    <source>
        <dbReference type="ARBA" id="ARBA00022900"/>
    </source>
</evidence>
<feature type="domain" description="Kazal-like" evidence="8">
    <location>
        <begin position="12"/>
        <end position="66"/>
    </location>
</feature>
<dbReference type="InterPro" id="IPR036058">
    <property type="entry name" value="Kazal_dom_sf"/>
</dbReference>
<keyword evidence="6" id="KW-1015">Disulfide bond</keyword>
<feature type="domain" description="Kazal-like" evidence="8">
    <location>
        <begin position="428"/>
        <end position="482"/>
    </location>
</feature>
<feature type="domain" description="Kazal-like" evidence="8">
    <location>
        <begin position="250"/>
        <end position="302"/>
    </location>
</feature>
<feature type="domain" description="Kazal-like" evidence="8">
    <location>
        <begin position="125"/>
        <end position="179"/>
    </location>
</feature>
<feature type="non-terminal residue" evidence="9">
    <location>
        <position position="598"/>
    </location>
</feature>
<dbReference type="PANTHER" id="PTHR21312">
    <property type="entry name" value="SERINE PROTEASE INHIBITOR"/>
    <property type="match status" value="1"/>
</dbReference>
<dbReference type="EMBL" id="GAHY01000413">
    <property type="protein sequence ID" value="JAA77097.1"/>
    <property type="molecule type" value="mRNA"/>
</dbReference>
<keyword evidence="5" id="KW-0722">Serine protease inhibitor</keyword>
<feature type="chain" id="PRO_5004372121" evidence="7">
    <location>
        <begin position="17"/>
        <end position="598"/>
    </location>
</feature>
<feature type="domain" description="Kazal-like" evidence="8">
    <location>
        <begin position="371"/>
        <end position="427"/>
    </location>
</feature>
<feature type="signal peptide" evidence="7">
    <location>
        <begin position="1"/>
        <end position="16"/>
    </location>
</feature>
<dbReference type="FunFam" id="3.30.60.30:FF:000067">
    <property type="entry name" value="Thrombin inhibitor rhodniin"/>
    <property type="match status" value="7"/>
</dbReference>
<feature type="domain" description="Kazal-like" evidence="8">
    <location>
        <begin position="505"/>
        <end position="555"/>
    </location>
</feature>
<dbReference type="PANTHER" id="PTHR21312:SF30">
    <property type="entry name" value="SERINE PROTEASE INHIBITOR KAZAL-TYPE 11-RELATED"/>
    <property type="match status" value="1"/>
</dbReference>
<sequence length="598" mass="66590">MKRLLLLLGLAALVAAEGGEPCACPHALHRVCGSDGETYSNPCTLNCAKFNGKPELVKVHDGPCEPDEDEDVCQECDGDEYKPVCGSDDITYDNNCRLECASISSSPGVELKHEGPCRTEEKKILKRSDEFEMYRCACPKIYYPVCGTDGETYPNLCVLECHMRMNPGLKLHHYGHCQHHHHHHPPPHHHHHHPHHTTEKPVEPCACPHALHRVCGSDGETYSNPCTLNCAKHNGKPGLVKVHDGPCEPDEDEDVCQECDDVDYEPVCGTDDKTYDNNCRLECASISSSPGVELKHEGICRKEEKKLPKRSVGLEHTCVCPYNYFPVCGTDGETYPNLCALQCRMREVPGLELKHKGKCLPHLDFPDQGFGVLKVVTGNYDINPTACPKFWLPVCGTDGQTYFNECTLFSASKTQNPSLDVVYFGPCPPKSDENQEPCRCNKYVHPVCGTDGKTYRNLCLLYCTAEANLSEVQFAHDGECKNKDLKKEVDEFTRLFDEAKQEIGKFESDPCNCPKIWKPVCGTNSRTYANECTLNCANSKGNPNLRVAHRTLCEYIPLEELRRNKHSCACSKLDLPVCGTDGETYGNPCVLYCAAITQ</sequence>
<dbReference type="Pfam" id="PF00050">
    <property type="entry name" value="Kazal_1"/>
    <property type="match status" value="7"/>
</dbReference>
<evidence type="ECO:0000313" key="9">
    <source>
        <dbReference type="EMBL" id="JAA77097.1"/>
    </source>
</evidence>
<name>R4FNV8_RHOPR</name>
<evidence type="ECO:0000256" key="2">
    <source>
        <dbReference type="ARBA" id="ARBA00022525"/>
    </source>
</evidence>
<reference evidence="9" key="1">
    <citation type="submission" date="2013-04" db="EMBL/GenBank/DDBJ databases">
        <title>An insight into the transcriptome of the digestive tract of the blood sucking bug, Rhodnius prolixus.</title>
        <authorList>
            <person name="Ribeiro J.M.C."/>
            <person name="Genta F.A."/>
            <person name="Sorgine M.H.F."/>
            <person name="Paiva-Silva G.O."/>
            <person name="Majerowicz D."/>
            <person name="Medeiros M."/>
            <person name="Koerich L."/>
            <person name="Terra W.R."/>
            <person name="Ferreira C."/>
            <person name="Pimentel A.C."/>
            <person name="Bisch P.M."/>
            <person name="Diniz M.M.P."/>
            <person name="Nascimento R."/>
            <person name="Salmon D."/>
            <person name="Silber A.M."/>
            <person name="Alves M."/>
            <person name="Oliveira M.F."/>
            <person name="Gondim K.C."/>
            <person name="Silva Neto M.A.C."/>
            <person name="Atella G.C."/>
            <person name="Araujo H."/>
            <person name="Dias F.S."/>
            <person name="Polycarpo C.R."/>
            <person name="Fampa P."/>
            <person name="Melo A.C."/>
            <person name="Tanaka A.S."/>
            <person name="Balczun C."/>
            <person name="Oliveira J.H.M."/>
            <person name="Goncalves R."/>
            <person name="Lazoski C."/>
            <person name="Pereira M.A."/>
            <person name="Rivera-Pomar R."/>
            <person name="Diambra L."/>
            <person name="Schaub G.A."/>
            <person name="Garcia E.S."/>
            <person name="Azambuja P."/>
            <person name="Braz G.R.C."/>
            <person name="Oliveira P.L."/>
        </authorList>
    </citation>
    <scope>NUCLEOTIDE SEQUENCE</scope>
</reference>
<protein>
    <submittedName>
        <fullName evidence="9">Putative multi kazal and poly-his protein similar to brasiliensin</fullName>
    </submittedName>
</protein>
<dbReference type="InterPro" id="IPR002350">
    <property type="entry name" value="Kazal_dom"/>
</dbReference>
<evidence type="ECO:0000256" key="1">
    <source>
        <dbReference type="ARBA" id="ARBA00004613"/>
    </source>
</evidence>
<evidence type="ECO:0000256" key="4">
    <source>
        <dbReference type="ARBA" id="ARBA00022737"/>
    </source>
</evidence>
<evidence type="ECO:0000256" key="6">
    <source>
        <dbReference type="ARBA" id="ARBA00023157"/>
    </source>
</evidence>
<feature type="domain" description="Kazal-like" evidence="8">
    <location>
        <begin position="67"/>
        <end position="119"/>
    </location>
</feature>